<dbReference type="KEGG" id="sphi:TS85_15635"/>
<sequence length="89" mass="9766">MSKLDEAVAAAIDELHRQAEVTGCTTEDNGELAQVDGSFKVRPLVRAILASVRDPSEDMRYMGCLNHPPADAAGIWRAMIDQLLNEDRV</sequence>
<keyword evidence="2" id="KW-1185">Reference proteome</keyword>
<dbReference type="OrthoDB" id="8421424at2"/>
<proteinExistence type="predicted"/>
<reference evidence="1 2" key="1">
    <citation type="journal article" date="2015" name="Int. J. Syst. Evol. Microbiol.">
        <title>Sphingomonas hengshuiensis sp. nov., isolated from lake wetland.</title>
        <authorList>
            <person name="Wei S."/>
            <person name="Wang T."/>
            <person name="Liu H."/>
            <person name="Zhang C."/>
            <person name="Guo J."/>
            <person name="Wang Q."/>
            <person name="Liang K."/>
            <person name="Zhang Z."/>
        </authorList>
    </citation>
    <scope>NUCLEOTIDE SEQUENCE [LARGE SCALE GENOMIC DNA]</scope>
    <source>
        <strain evidence="1 2">WHSC-8</strain>
    </source>
</reference>
<accession>A0A7U4LG40</accession>
<evidence type="ECO:0000313" key="1">
    <source>
        <dbReference type="EMBL" id="AJP72913.1"/>
    </source>
</evidence>
<dbReference type="Proteomes" id="UP000032300">
    <property type="component" value="Chromosome"/>
</dbReference>
<dbReference type="EMBL" id="CP010836">
    <property type="protein sequence ID" value="AJP72913.1"/>
    <property type="molecule type" value="Genomic_DNA"/>
</dbReference>
<reference evidence="1 2" key="2">
    <citation type="submission" date="2015-02" db="EMBL/GenBank/DDBJ databases">
        <title>The complete genome of Sphingomonas hengshuiensis sp. WHSC-8 isolated from soil of Hengshui Lake.</title>
        <authorList>
            <person name="Wei S."/>
            <person name="Guo J."/>
            <person name="Su C."/>
            <person name="Wu R."/>
            <person name="Zhang Z."/>
            <person name="Liang K."/>
            <person name="Li H."/>
            <person name="Wang T."/>
            <person name="Liu H."/>
            <person name="Zhang C."/>
            <person name="Li Z."/>
            <person name="Wang Q."/>
            <person name="Meng J."/>
        </authorList>
    </citation>
    <scope>NUCLEOTIDE SEQUENCE [LARGE SCALE GENOMIC DNA]</scope>
    <source>
        <strain evidence="1 2">WHSC-8</strain>
    </source>
</reference>
<dbReference type="AlphaFoldDB" id="A0A7U4LG40"/>
<evidence type="ECO:0000313" key="2">
    <source>
        <dbReference type="Proteomes" id="UP000032300"/>
    </source>
</evidence>
<organism evidence="1 2">
    <name type="scientific">Sphingomonas hengshuiensis</name>
    <dbReference type="NCBI Taxonomy" id="1609977"/>
    <lineage>
        <taxon>Bacteria</taxon>
        <taxon>Pseudomonadati</taxon>
        <taxon>Pseudomonadota</taxon>
        <taxon>Alphaproteobacteria</taxon>
        <taxon>Sphingomonadales</taxon>
        <taxon>Sphingomonadaceae</taxon>
        <taxon>Sphingomonas</taxon>
    </lineage>
</organism>
<name>A0A7U4LG40_9SPHN</name>
<protein>
    <submittedName>
        <fullName evidence="1">Uncharacterized protein</fullName>
    </submittedName>
</protein>
<dbReference type="RefSeq" id="WP_044333480.1">
    <property type="nucleotide sequence ID" value="NZ_CP010836.1"/>
</dbReference>
<gene>
    <name evidence="1" type="ORF">TS85_15635</name>
</gene>